<evidence type="ECO:0000313" key="1">
    <source>
        <dbReference type="EMBL" id="GME68296.1"/>
    </source>
</evidence>
<dbReference type="EMBL" id="BSXU01009167">
    <property type="protein sequence ID" value="GME68296.1"/>
    <property type="molecule type" value="Genomic_DNA"/>
</dbReference>
<protein>
    <submittedName>
        <fullName evidence="1">Unnamed protein product</fullName>
    </submittedName>
</protein>
<sequence>MDKLNTNPMKTFQNQQWSYYKTHTMNFKFTTSTAKLPIGKILKHESQKVTRKLERLRCNFGNFEEFLTLIKQDPKVCICGKKTLTRNHIMQECEIFGNTLKNHSPENLLFKEEGIQILIEQLKQHRIKI</sequence>
<reference evidence="1" key="1">
    <citation type="submission" date="2023-04" db="EMBL/GenBank/DDBJ databases">
        <title>Ambrosiozyma monospora NBRC 1965.</title>
        <authorList>
            <person name="Ichikawa N."/>
            <person name="Sato H."/>
            <person name="Tonouchi N."/>
        </authorList>
    </citation>
    <scope>NUCLEOTIDE SEQUENCE</scope>
    <source>
        <strain evidence="1">NBRC 1965</strain>
    </source>
</reference>
<organism evidence="1 2">
    <name type="scientific">Ambrosiozyma monospora</name>
    <name type="common">Yeast</name>
    <name type="synonym">Endomycopsis monosporus</name>
    <dbReference type="NCBI Taxonomy" id="43982"/>
    <lineage>
        <taxon>Eukaryota</taxon>
        <taxon>Fungi</taxon>
        <taxon>Dikarya</taxon>
        <taxon>Ascomycota</taxon>
        <taxon>Saccharomycotina</taxon>
        <taxon>Pichiomycetes</taxon>
        <taxon>Pichiales</taxon>
        <taxon>Pichiaceae</taxon>
        <taxon>Ambrosiozyma</taxon>
    </lineage>
</organism>
<proteinExistence type="predicted"/>
<name>A0A9W6WEN9_AMBMO</name>
<dbReference type="Proteomes" id="UP001165063">
    <property type="component" value="Unassembled WGS sequence"/>
</dbReference>
<comment type="caution">
    <text evidence="1">The sequence shown here is derived from an EMBL/GenBank/DDBJ whole genome shotgun (WGS) entry which is preliminary data.</text>
</comment>
<keyword evidence="2" id="KW-1185">Reference proteome</keyword>
<dbReference type="AlphaFoldDB" id="A0A9W6WEN9"/>
<accession>A0A9W6WEN9</accession>
<evidence type="ECO:0000313" key="2">
    <source>
        <dbReference type="Proteomes" id="UP001165063"/>
    </source>
</evidence>
<gene>
    <name evidence="1" type="ORF">Amon01_000900300</name>
</gene>